<evidence type="ECO:0000313" key="2">
    <source>
        <dbReference type="EMBL" id="QQV90508.1"/>
    </source>
</evidence>
<name>A0A8E4ZC42_9CAUD</name>
<keyword evidence="1" id="KW-0812">Transmembrane</keyword>
<evidence type="ECO:0000313" key="3">
    <source>
        <dbReference type="Proteomes" id="UP000693794"/>
    </source>
</evidence>
<accession>A0A8E4ZC42</accession>
<keyword evidence="3" id="KW-1185">Reference proteome</keyword>
<organism evidence="2 3">
    <name type="scientific">Polaribacter phage Danklef_1</name>
    <dbReference type="NCBI Taxonomy" id="2745646"/>
    <lineage>
        <taxon>Viruses</taxon>
        <taxon>Duplodnaviria</taxon>
        <taxon>Heunggongvirae</taxon>
        <taxon>Uroviricota</taxon>
        <taxon>Caudoviricetes</taxon>
        <taxon>Forsetiviridae</taxon>
        <taxon>Freyavirus</taxon>
        <taxon>Freyavirus danklef</taxon>
    </lineage>
</organism>
<sequence length="70" mass="8023">MSQTTINLTIICASAIVLSVIFIAYFLIKNSKTNEGVFKVLQSRHIIKNKESYSKIEIQKAQQFLDNNKF</sequence>
<proteinExistence type="predicted"/>
<gene>
    <name evidence="2" type="ORF">Danklef1_28</name>
</gene>
<dbReference type="EMBL" id="MT732458">
    <property type="protein sequence ID" value="QQV90508.1"/>
    <property type="molecule type" value="Genomic_DNA"/>
</dbReference>
<keyword evidence="1" id="KW-1133">Transmembrane helix</keyword>
<evidence type="ECO:0000256" key="1">
    <source>
        <dbReference type="SAM" id="Phobius"/>
    </source>
</evidence>
<protein>
    <submittedName>
        <fullName evidence="2">Uncharacterized protein</fullName>
    </submittedName>
</protein>
<reference evidence="2" key="1">
    <citation type="submission" date="2020-07" db="EMBL/GenBank/DDBJ databases">
        <title>Highly diverse flavobacterial phages as mortality factor during North Sea spring blooms.</title>
        <authorList>
            <person name="Bartlau N."/>
            <person name="Wichels A."/>
            <person name="Krohne G."/>
            <person name="Adriaenssens E.M."/>
            <person name="Heins A."/>
            <person name="Fuchs B.M."/>
            <person name="Amann R."/>
            <person name="Moraru C."/>
        </authorList>
    </citation>
    <scope>NUCLEOTIDE SEQUENCE</scope>
</reference>
<dbReference type="Proteomes" id="UP000693794">
    <property type="component" value="Segment"/>
</dbReference>
<feature type="transmembrane region" description="Helical" evidence="1">
    <location>
        <begin position="6"/>
        <end position="28"/>
    </location>
</feature>
<keyword evidence="1" id="KW-0472">Membrane</keyword>